<accession>A0A918VXM5</accession>
<dbReference type="PANTHER" id="PTHR42751:SF3">
    <property type="entry name" value="SODIUM_GLUTAMATE SYMPORTER"/>
    <property type="match status" value="1"/>
</dbReference>
<organism evidence="13 14">
    <name type="scientific">Salinimicrobium marinum</name>
    <dbReference type="NCBI Taxonomy" id="680283"/>
    <lineage>
        <taxon>Bacteria</taxon>
        <taxon>Pseudomonadati</taxon>
        <taxon>Bacteroidota</taxon>
        <taxon>Flavobacteriia</taxon>
        <taxon>Flavobacteriales</taxon>
        <taxon>Flavobacteriaceae</taxon>
        <taxon>Salinimicrobium</taxon>
    </lineage>
</organism>
<dbReference type="RefSeq" id="WP_189603792.1">
    <property type="nucleotide sequence ID" value="NZ_BMXB01000002.1"/>
</dbReference>
<dbReference type="Gene3D" id="3.40.50.720">
    <property type="entry name" value="NAD(P)-binding Rossmann-like Domain"/>
    <property type="match status" value="1"/>
</dbReference>
<feature type="transmembrane region" description="Helical" evidence="10">
    <location>
        <begin position="358"/>
        <end position="377"/>
    </location>
</feature>
<dbReference type="Gene3D" id="3.30.70.1450">
    <property type="entry name" value="Regulator of K+ conductance, C-terminal domain"/>
    <property type="match status" value="1"/>
</dbReference>
<reference evidence="13" key="1">
    <citation type="journal article" date="2014" name="Int. J. Syst. Evol. Microbiol.">
        <title>Complete genome sequence of Corynebacterium casei LMG S-19264T (=DSM 44701T), isolated from a smear-ripened cheese.</title>
        <authorList>
            <consortium name="US DOE Joint Genome Institute (JGI-PGF)"/>
            <person name="Walter F."/>
            <person name="Albersmeier A."/>
            <person name="Kalinowski J."/>
            <person name="Ruckert C."/>
        </authorList>
    </citation>
    <scope>NUCLEOTIDE SEQUENCE</scope>
    <source>
        <strain evidence="13">KCTC 12719</strain>
    </source>
</reference>
<sequence>MEFPLLQDIVILLGLSVVVVLVLQRFKLPSILGFLLTGIIIGPYGLSLIDAVHEVEVLAEIGVILLLFVIGMELSLKQLKSMRKTVFYGGFLQVGLTVGITSLIYMFLGFGWNEAVFVGFLFSLSSTAIVLKILQDRNEITAPHGRNALGILIFQDIIVVPMMLVTPILAGQSTNVGMEVLELFIKTTLVLVMTYVSARYLVPRLMYVIARTKSKELFLLTTITLCFAVAFLTAEAGLSLAFGAFLAGLIISESDYSHQATSTILPFRELFTSFFFISIGMLLNLTFFANHAAVILLLVVVVFFLKGSIAAVATIFLKYPPRTVALTGLALFQIGEFAFILSRVGIEYGLLTPQMNQYFLSVSIITMLLTPFVLIFSEKIATFIIRSSRWNGKPATMEPHEHKENEGLENHLLIIGFGINGTNLAKAAKYANIPYVILELNAQTVKEEKEKGEPIYFGDAVHEHILESVQVQKARVVVIAISDPKATKSIITNIRNLSQSVFVVVRTRYVKEMDALIALGADEVIPEEFETSIEIFSRVLHNYLVPIDELENLVETVRSDNYEIFQSKNKTPRTITSSKIPDFKITCVRLNADSGKVVGKTVAEADIRKKFGVNILAITRNDILITSIKPEEKMLLEDLVYISGDQEHIEEFFRAVS</sequence>
<feature type="transmembrane region" description="Helical" evidence="10">
    <location>
        <begin position="270"/>
        <end position="288"/>
    </location>
</feature>
<feature type="transmembrane region" description="Helical" evidence="10">
    <location>
        <begin position="30"/>
        <end position="49"/>
    </location>
</feature>
<feature type="transmembrane region" description="Helical" evidence="10">
    <location>
        <begin position="217"/>
        <end position="250"/>
    </location>
</feature>
<dbReference type="InterPro" id="IPR006153">
    <property type="entry name" value="Cation/H_exchanger_TM"/>
</dbReference>
<feature type="transmembrane region" description="Helical" evidence="10">
    <location>
        <begin position="86"/>
        <end position="110"/>
    </location>
</feature>
<evidence type="ECO:0000259" key="12">
    <source>
        <dbReference type="PROSITE" id="PS51202"/>
    </source>
</evidence>
<evidence type="ECO:0000313" key="13">
    <source>
        <dbReference type="EMBL" id="GHA31962.1"/>
    </source>
</evidence>
<name>A0A918VXM5_9FLAO</name>
<comment type="similarity">
    <text evidence="2">Belongs to the monovalent cation:proton antiporter 2 (CPA2) transporter (TC 2.A.37) family.</text>
</comment>
<keyword evidence="3" id="KW-0813">Transport</keyword>
<dbReference type="PANTHER" id="PTHR42751">
    <property type="entry name" value="SODIUM/HYDROGEN EXCHANGER FAMILY/TRKA DOMAIN PROTEIN"/>
    <property type="match status" value="1"/>
</dbReference>
<dbReference type="InterPro" id="IPR036291">
    <property type="entry name" value="NAD(P)-bd_dom_sf"/>
</dbReference>
<dbReference type="AlphaFoldDB" id="A0A918VXM5"/>
<keyword evidence="8" id="KW-0406">Ion transport</keyword>
<dbReference type="Gene3D" id="1.20.1530.20">
    <property type="match status" value="1"/>
</dbReference>
<feature type="transmembrane region" description="Helical" evidence="10">
    <location>
        <begin position="116"/>
        <end position="135"/>
    </location>
</feature>
<dbReference type="PROSITE" id="PS51202">
    <property type="entry name" value="RCK_C"/>
    <property type="match status" value="1"/>
</dbReference>
<evidence type="ECO:0000256" key="7">
    <source>
        <dbReference type="ARBA" id="ARBA00022989"/>
    </source>
</evidence>
<reference evidence="13" key="2">
    <citation type="submission" date="2020-09" db="EMBL/GenBank/DDBJ databases">
        <authorList>
            <person name="Sun Q."/>
            <person name="Kim S."/>
        </authorList>
    </citation>
    <scope>NUCLEOTIDE SEQUENCE</scope>
    <source>
        <strain evidence="13">KCTC 12719</strain>
    </source>
</reference>
<dbReference type="InterPro" id="IPR038770">
    <property type="entry name" value="Na+/solute_symporter_sf"/>
</dbReference>
<keyword evidence="4" id="KW-0050">Antiport</keyword>
<feature type="transmembrane region" description="Helical" evidence="10">
    <location>
        <begin position="147"/>
        <end position="170"/>
    </location>
</feature>
<keyword evidence="5" id="KW-0630">Potassium</keyword>
<evidence type="ECO:0000313" key="14">
    <source>
        <dbReference type="Proteomes" id="UP000610456"/>
    </source>
</evidence>
<feature type="transmembrane region" description="Helical" evidence="10">
    <location>
        <begin position="323"/>
        <end position="346"/>
    </location>
</feature>
<dbReference type="Proteomes" id="UP000610456">
    <property type="component" value="Unassembled WGS sequence"/>
</dbReference>
<feature type="transmembrane region" description="Helical" evidence="10">
    <location>
        <begin position="6"/>
        <end position="23"/>
    </location>
</feature>
<keyword evidence="7 10" id="KW-1133">Transmembrane helix</keyword>
<dbReference type="SUPFAM" id="SSF116726">
    <property type="entry name" value="TrkA C-terminal domain-like"/>
    <property type="match status" value="1"/>
</dbReference>
<evidence type="ECO:0000256" key="6">
    <source>
        <dbReference type="ARBA" id="ARBA00022692"/>
    </source>
</evidence>
<protein>
    <submittedName>
        <fullName evidence="13">Potassium transporter KefB</fullName>
    </submittedName>
</protein>
<evidence type="ECO:0000256" key="1">
    <source>
        <dbReference type="ARBA" id="ARBA00004141"/>
    </source>
</evidence>
<feature type="transmembrane region" description="Helical" evidence="10">
    <location>
        <begin position="55"/>
        <end position="74"/>
    </location>
</feature>
<feature type="domain" description="RCK N-terminal" evidence="11">
    <location>
        <begin position="409"/>
        <end position="526"/>
    </location>
</feature>
<feature type="domain" description="RCK C-terminal" evidence="12">
    <location>
        <begin position="573"/>
        <end position="657"/>
    </location>
</feature>
<comment type="subcellular location">
    <subcellularLocation>
        <location evidence="1">Membrane</location>
        <topology evidence="1">Multi-pass membrane protein</topology>
    </subcellularLocation>
</comment>
<comment type="caution">
    <text evidence="13">The sequence shown here is derived from an EMBL/GenBank/DDBJ whole genome shotgun (WGS) entry which is preliminary data.</text>
</comment>
<dbReference type="InterPro" id="IPR006037">
    <property type="entry name" value="RCK_C"/>
</dbReference>
<evidence type="ECO:0000256" key="4">
    <source>
        <dbReference type="ARBA" id="ARBA00022449"/>
    </source>
</evidence>
<dbReference type="GO" id="GO:0006813">
    <property type="term" value="P:potassium ion transport"/>
    <property type="evidence" value="ECO:0007669"/>
    <property type="project" value="UniProtKB-KW"/>
</dbReference>
<keyword evidence="6 10" id="KW-0812">Transmembrane</keyword>
<dbReference type="Pfam" id="PF02254">
    <property type="entry name" value="TrkA_N"/>
    <property type="match status" value="1"/>
</dbReference>
<keyword evidence="9 10" id="KW-0472">Membrane</keyword>
<gene>
    <name evidence="13" type="ORF">GCM10007103_12010</name>
</gene>
<dbReference type="InterPro" id="IPR004771">
    <property type="entry name" value="K/H_exchanger"/>
</dbReference>
<dbReference type="SUPFAM" id="SSF51735">
    <property type="entry name" value="NAD(P)-binding Rossmann-fold domains"/>
    <property type="match status" value="1"/>
</dbReference>
<dbReference type="InterPro" id="IPR036721">
    <property type="entry name" value="RCK_C_sf"/>
</dbReference>
<dbReference type="NCBIfam" id="TIGR00932">
    <property type="entry name" value="2a37"/>
    <property type="match status" value="1"/>
</dbReference>
<evidence type="ECO:0000256" key="3">
    <source>
        <dbReference type="ARBA" id="ARBA00022448"/>
    </source>
</evidence>
<evidence type="ECO:0000256" key="8">
    <source>
        <dbReference type="ARBA" id="ARBA00023065"/>
    </source>
</evidence>
<feature type="transmembrane region" description="Helical" evidence="10">
    <location>
        <begin position="176"/>
        <end position="196"/>
    </location>
</feature>
<dbReference type="InterPro" id="IPR003148">
    <property type="entry name" value="RCK_N"/>
</dbReference>
<evidence type="ECO:0000256" key="10">
    <source>
        <dbReference type="SAM" id="Phobius"/>
    </source>
</evidence>
<keyword evidence="14" id="KW-1185">Reference proteome</keyword>
<evidence type="ECO:0000256" key="9">
    <source>
        <dbReference type="ARBA" id="ARBA00023136"/>
    </source>
</evidence>
<evidence type="ECO:0000256" key="5">
    <source>
        <dbReference type="ARBA" id="ARBA00022538"/>
    </source>
</evidence>
<dbReference type="GO" id="GO:0015297">
    <property type="term" value="F:antiporter activity"/>
    <property type="evidence" value="ECO:0007669"/>
    <property type="project" value="UniProtKB-KW"/>
</dbReference>
<dbReference type="GO" id="GO:0016020">
    <property type="term" value="C:membrane"/>
    <property type="evidence" value="ECO:0007669"/>
    <property type="project" value="UniProtKB-SubCell"/>
</dbReference>
<dbReference type="EMBL" id="BMXB01000002">
    <property type="protein sequence ID" value="GHA31962.1"/>
    <property type="molecule type" value="Genomic_DNA"/>
</dbReference>
<keyword evidence="5" id="KW-0633">Potassium transport</keyword>
<dbReference type="GO" id="GO:1902600">
    <property type="term" value="P:proton transmembrane transport"/>
    <property type="evidence" value="ECO:0007669"/>
    <property type="project" value="InterPro"/>
</dbReference>
<dbReference type="PROSITE" id="PS51201">
    <property type="entry name" value="RCK_N"/>
    <property type="match status" value="1"/>
</dbReference>
<evidence type="ECO:0000256" key="2">
    <source>
        <dbReference type="ARBA" id="ARBA00005551"/>
    </source>
</evidence>
<dbReference type="Pfam" id="PF02080">
    <property type="entry name" value="TrkA_C"/>
    <property type="match status" value="1"/>
</dbReference>
<dbReference type="GO" id="GO:0008324">
    <property type="term" value="F:monoatomic cation transmembrane transporter activity"/>
    <property type="evidence" value="ECO:0007669"/>
    <property type="project" value="InterPro"/>
</dbReference>
<dbReference type="Pfam" id="PF00999">
    <property type="entry name" value="Na_H_Exchanger"/>
    <property type="match status" value="1"/>
</dbReference>
<proteinExistence type="inferred from homology"/>
<evidence type="ECO:0000259" key="11">
    <source>
        <dbReference type="PROSITE" id="PS51201"/>
    </source>
</evidence>
<feature type="transmembrane region" description="Helical" evidence="10">
    <location>
        <begin position="295"/>
        <end position="317"/>
    </location>
</feature>